<dbReference type="SUPFAM" id="SSF52540">
    <property type="entry name" value="P-loop containing nucleoside triphosphate hydrolases"/>
    <property type="match status" value="1"/>
</dbReference>
<dbReference type="InterPro" id="IPR027417">
    <property type="entry name" value="P-loop_NTPase"/>
</dbReference>
<feature type="transmembrane region" description="Helical" evidence="4">
    <location>
        <begin position="41"/>
        <end position="61"/>
    </location>
</feature>
<reference evidence="6 7" key="1">
    <citation type="submission" date="2021-04" db="EMBL/GenBank/DDBJ databases">
        <authorList>
            <person name="Bliznina A."/>
        </authorList>
    </citation>
    <scope>NUCLEOTIDE SEQUENCE [LARGE SCALE GENOMIC DNA]</scope>
</reference>
<feature type="region of interest" description="Disordered" evidence="3">
    <location>
        <begin position="375"/>
        <end position="395"/>
    </location>
</feature>
<dbReference type="InterPro" id="IPR000863">
    <property type="entry name" value="Sulfotransferase_dom"/>
</dbReference>
<evidence type="ECO:0000313" key="7">
    <source>
        <dbReference type="Proteomes" id="UP001158576"/>
    </source>
</evidence>
<accession>A0ABN7RVJ7</accession>
<evidence type="ECO:0000256" key="1">
    <source>
        <dbReference type="ARBA" id="ARBA00022679"/>
    </source>
</evidence>
<keyword evidence="4" id="KW-0472">Membrane</keyword>
<evidence type="ECO:0000313" key="6">
    <source>
        <dbReference type="EMBL" id="CAG5081573.1"/>
    </source>
</evidence>
<keyword evidence="2" id="KW-0325">Glycoprotein</keyword>
<keyword evidence="1" id="KW-0808">Transferase</keyword>
<dbReference type="EMBL" id="OU015568">
    <property type="protein sequence ID" value="CAG5081573.1"/>
    <property type="molecule type" value="Genomic_DNA"/>
</dbReference>
<organism evidence="6 7">
    <name type="scientific">Oikopleura dioica</name>
    <name type="common">Tunicate</name>
    <dbReference type="NCBI Taxonomy" id="34765"/>
    <lineage>
        <taxon>Eukaryota</taxon>
        <taxon>Metazoa</taxon>
        <taxon>Chordata</taxon>
        <taxon>Tunicata</taxon>
        <taxon>Appendicularia</taxon>
        <taxon>Copelata</taxon>
        <taxon>Oikopleuridae</taxon>
        <taxon>Oikopleura</taxon>
    </lineage>
</organism>
<proteinExistence type="predicted"/>
<evidence type="ECO:0000256" key="3">
    <source>
        <dbReference type="SAM" id="MobiDB-lite"/>
    </source>
</evidence>
<feature type="compositionally biased region" description="Pro residues" evidence="3">
    <location>
        <begin position="380"/>
        <end position="391"/>
    </location>
</feature>
<protein>
    <submittedName>
        <fullName evidence="6">Oidioi.mRNA.OKI2018_I69.PAR.g9914.t1.cds</fullName>
    </submittedName>
</protein>
<keyword evidence="7" id="KW-1185">Reference proteome</keyword>
<dbReference type="Gene3D" id="3.40.50.300">
    <property type="entry name" value="P-loop containing nucleotide triphosphate hydrolases"/>
    <property type="match status" value="1"/>
</dbReference>
<evidence type="ECO:0000256" key="2">
    <source>
        <dbReference type="ARBA" id="ARBA00023180"/>
    </source>
</evidence>
<dbReference type="PANTHER" id="PTHR10605:SF65">
    <property type="entry name" value="GH20068P"/>
    <property type="match status" value="1"/>
</dbReference>
<keyword evidence="4" id="KW-0812">Transmembrane</keyword>
<dbReference type="PANTHER" id="PTHR10605">
    <property type="entry name" value="HEPARAN SULFATE SULFOTRANSFERASE"/>
    <property type="match status" value="1"/>
</dbReference>
<name>A0ABN7RVJ7_OIKDI</name>
<dbReference type="InterPro" id="IPR037359">
    <property type="entry name" value="NST/OST"/>
</dbReference>
<gene>
    <name evidence="6" type="ORF">OKIOD_LOCUS1472</name>
</gene>
<evidence type="ECO:0000256" key="4">
    <source>
        <dbReference type="SAM" id="Phobius"/>
    </source>
</evidence>
<sequence length="805" mass="90996">MFERRLAEMQAASDSDTYTRFKPGPRGYTESQLMRRRWARMFRTFVTPLVVLALVFAFAHYDRQNRMREQQPGCQIAGDFEGIARHSAVSIPRYEFKKIVEILEEDEKLVCTSEIHHNYTADFKLEKITKSDQTPTPYLICRSPFCTNAEYKHKVFFGIRGNLAKASHATDYYVKRHIQEHHRSITTDAEELEEIAAETWDRAWAVARDPFSIPRDLTPWQQLRDYYYAAYDYDAQYLAYQAQQQPMSLYGEILQPELTVDGAHMSFVPSAEAQAFNQGYPQPAPVAQEVPAQPVAPAAPAAPAVPAAPAAPVAPAQPVAPAEPIAAAAPVAPAAPVPVAGAAQPVAPAAPAAQVAAVDTPVAAAAPAAPVQPVVEQAPAAPPTPPAPTEPPKAMFAGGELKQHEMMLQDEAQVEVKQKKVLPPVKAKLTENKEYVGDVVWPTMDELTVPQEVKAKYADWYKVGMNRQRQKNHGDEEPTVRYPDLIITGAKKCGTTALKIFMNYHTWFQDTPGERHFFNRPTNWAKGYQWYHDEMPLTFKDEVCYEKTPDYFDRPFIPERISKLENAKDIKFVHVLCDPVRRAFSHFLHMFTVQQVGQGGVGGPQPGFEFLQENFADITKEEAFEKTVEMAFGNLLGKDKDIDEMTDDEIRAAVADYFTRWDLKPGTKGRVFPLRIPDAVLTGSLYSTHINTWLHYFTQDQMLYLDATELIENPGMSLRRVADFAGVPQLITEENFYFDDEKGYFCMKPPVESARESFCLGSSKGRSKDKSLPTELKRRIRKFFNPFVKDLETKFTGDNYDHWDW</sequence>
<keyword evidence="4" id="KW-1133">Transmembrane helix</keyword>
<dbReference type="Proteomes" id="UP001158576">
    <property type="component" value="Chromosome PAR"/>
</dbReference>
<dbReference type="Pfam" id="PF00685">
    <property type="entry name" value="Sulfotransfer_1"/>
    <property type="match status" value="1"/>
</dbReference>
<feature type="domain" description="Sulfotransferase" evidence="5">
    <location>
        <begin position="483"/>
        <end position="789"/>
    </location>
</feature>
<evidence type="ECO:0000259" key="5">
    <source>
        <dbReference type="Pfam" id="PF00685"/>
    </source>
</evidence>